<accession>A0A918P967</accession>
<dbReference type="GO" id="GO:0005737">
    <property type="term" value="C:cytoplasm"/>
    <property type="evidence" value="ECO:0007669"/>
    <property type="project" value="UniProtKB-SubCell"/>
</dbReference>
<dbReference type="EMBL" id="BMZA01000001">
    <property type="protein sequence ID" value="GGY91675.1"/>
    <property type="molecule type" value="Genomic_DNA"/>
</dbReference>
<protein>
    <recommendedName>
        <fullName evidence="7">5'-nucleotidase SurE</fullName>
        <ecNumber evidence="7">3.1.3.5</ecNumber>
    </recommendedName>
    <alternativeName>
        <fullName evidence="7">Nucleoside 5'-monophosphate phosphohydrolase</fullName>
    </alternativeName>
</protein>
<dbReference type="NCBIfam" id="NF001490">
    <property type="entry name" value="PRK00346.1-4"/>
    <property type="match status" value="1"/>
</dbReference>
<dbReference type="GO" id="GO:0008254">
    <property type="term" value="F:3'-nucleotidase activity"/>
    <property type="evidence" value="ECO:0007669"/>
    <property type="project" value="TreeGrafter"/>
</dbReference>
<feature type="binding site" evidence="7">
    <location>
        <position position="99"/>
    </location>
    <ligand>
        <name>a divalent metal cation</name>
        <dbReference type="ChEBI" id="CHEBI:60240"/>
    </ligand>
</feature>
<feature type="binding site" evidence="7">
    <location>
        <position position="46"/>
    </location>
    <ligand>
        <name>a divalent metal cation</name>
        <dbReference type="ChEBI" id="CHEBI:60240"/>
    </ligand>
</feature>
<comment type="subcellular location">
    <subcellularLocation>
        <location evidence="7">Cytoplasm</location>
    </subcellularLocation>
</comment>
<keyword evidence="10" id="KW-1185">Reference proteome</keyword>
<evidence type="ECO:0000256" key="6">
    <source>
        <dbReference type="ARBA" id="ARBA00022801"/>
    </source>
</evidence>
<evidence type="ECO:0000313" key="10">
    <source>
        <dbReference type="Proteomes" id="UP000648075"/>
    </source>
</evidence>
<dbReference type="EC" id="3.1.3.5" evidence="7"/>
<evidence type="ECO:0000313" key="9">
    <source>
        <dbReference type="EMBL" id="GGY91675.1"/>
    </source>
</evidence>
<comment type="similarity">
    <text evidence="2 7">Belongs to the SurE nucleotidase family.</text>
</comment>
<keyword evidence="3 7" id="KW-0963">Cytoplasm</keyword>
<dbReference type="GO" id="GO:0008253">
    <property type="term" value="F:5'-nucleotidase activity"/>
    <property type="evidence" value="ECO:0007669"/>
    <property type="project" value="UniProtKB-UniRule"/>
</dbReference>
<evidence type="ECO:0000256" key="1">
    <source>
        <dbReference type="ARBA" id="ARBA00000815"/>
    </source>
</evidence>
<evidence type="ECO:0000256" key="7">
    <source>
        <dbReference type="HAMAP-Rule" id="MF_00060"/>
    </source>
</evidence>
<dbReference type="InterPro" id="IPR030048">
    <property type="entry name" value="SurE"/>
</dbReference>
<gene>
    <name evidence="7 9" type="primary">surE</name>
    <name evidence="9" type="ORF">GCM10011614_02980</name>
</gene>
<dbReference type="AlphaFoldDB" id="A0A918P967"/>
<evidence type="ECO:0000256" key="5">
    <source>
        <dbReference type="ARBA" id="ARBA00022741"/>
    </source>
</evidence>
<reference evidence="9" key="1">
    <citation type="journal article" date="2014" name="Int. J. Syst. Evol. Microbiol.">
        <title>Complete genome sequence of Corynebacterium casei LMG S-19264T (=DSM 44701T), isolated from a smear-ripened cheese.</title>
        <authorList>
            <consortium name="US DOE Joint Genome Institute (JGI-PGF)"/>
            <person name="Walter F."/>
            <person name="Albersmeier A."/>
            <person name="Kalinowski J."/>
            <person name="Ruckert C."/>
        </authorList>
    </citation>
    <scope>NUCLEOTIDE SEQUENCE</scope>
    <source>
        <strain evidence="9">KCTC 32255</strain>
    </source>
</reference>
<comment type="catalytic activity">
    <reaction evidence="1 7">
        <text>a ribonucleoside 5'-phosphate + H2O = a ribonucleoside + phosphate</text>
        <dbReference type="Rhea" id="RHEA:12484"/>
        <dbReference type="ChEBI" id="CHEBI:15377"/>
        <dbReference type="ChEBI" id="CHEBI:18254"/>
        <dbReference type="ChEBI" id="CHEBI:43474"/>
        <dbReference type="ChEBI" id="CHEBI:58043"/>
        <dbReference type="EC" id="3.1.3.5"/>
    </reaction>
</comment>
<dbReference type="NCBIfam" id="TIGR00087">
    <property type="entry name" value="surE"/>
    <property type="match status" value="1"/>
</dbReference>
<dbReference type="GO" id="GO:0000166">
    <property type="term" value="F:nucleotide binding"/>
    <property type="evidence" value="ECO:0007669"/>
    <property type="project" value="UniProtKB-KW"/>
</dbReference>
<keyword evidence="6 7" id="KW-0378">Hydrolase</keyword>
<evidence type="ECO:0000259" key="8">
    <source>
        <dbReference type="Pfam" id="PF01975"/>
    </source>
</evidence>
<dbReference type="InterPro" id="IPR036523">
    <property type="entry name" value="SurE-like_sf"/>
</dbReference>
<feature type="domain" description="Survival protein SurE-like phosphatase/nucleotidase" evidence="8">
    <location>
        <begin position="9"/>
        <end position="191"/>
    </location>
</feature>
<reference evidence="9" key="2">
    <citation type="submission" date="2020-09" db="EMBL/GenBank/DDBJ databases">
        <authorList>
            <person name="Sun Q."/>
            <person name="Kim S."/>
        </authorList>
    </citation>
    <scope>NUCLEOTIDE SEQUENCE</scope>
    <source>
        <strain evidence="9">KCTC 32255</strain>
    </source>
</reference>
<feature type="binding site" evidence="7">
    <location>
        <position position="15"/>
    </location>
    <ligand>
        <name>a divalent metal cation</name>
        <dbReference type="ChEBI" id="CHEBI:60240"/>
    </ligand>
</feature>
<dbReference type="Gene3D" id="3.40.1210.10">
    <property type="entry name" value="Survival protein SurE-like phosphatase/nucleotidase"/>
    <property type="match status" value="1"/>
</dbReference>
<comment type="cofactor">
    <cofactor evidence="7">
        <name>a divalent metal cation</name>
        <dbReference type="ChEBI" id="CHEBI:60240"/>
    </cofactor>
    <text evidence="7">Binds 1 divalent metal cation per subunit.</text>
</comment>
<keyword evidence="4 7" id="KW-0479">Metal-binding</keyword>
<dbReference type="HAMAP" id="MF_00060">
    <property type="entry name" value="SurE"/>
    <property type="match status" value="1"/>
</dbReference>
<name>A0A918P967_9SPHN</name>
<dbReference type="Proteomes" id="UP000648075">
    <property type="component" value="Unassembled WGS sequence"/>
</dbReference>
<evidence type="ECO:0000256" key="3">
    <source>
        <dbReference type="ARBA" id="ARBA00022490"/>
    </source>
</evidence>
<comment type="function">
    <text evidence="7">Nucleotidase that shows phosphatase activity on nucleoside 5'-monophosphates.</text>
</comment>
<dbReference type="GO" id="GO:0004309">
    <property type="term" value="F:exopolyphosphatase activity"/>
    <property type="evidence" value="ECO:0007669"/>
    <property type="project" value="TreeGrafter"/>
</dbReference>
<dbReference type="Pfam" id="PF01975">
    <property type="entry name" value="SurE"/>
    <property type="match status" value="1"/>
</dbReference>
<evidence type="ECO:0000256" key="2">
    <source>
        <dbReference type="ARBA" id="ARBA00011062"/>
    </source>
</evidence>
<keyword evidence="5 7" id="KW-0547">Nucleotide-binding</keyword>
<dbReference type="GO" id="GO:0046872">
    <property type="term" value="F:metal ion binding"/>
    <property type="evidence" value="ECO:0007669"/>
    <property type="project" value="UniProtKB-UniRule"/>
</dbReference>
<dbReference type="PANTHER" id="PTHR30457">
    <property type="entry name" value="5'-NUCLEOTIDASE SURE"/>
    <property type="match status" value="1"/>
</dbReference>
<sequence length="260" mass="27307">MTHKPFRHVLVTNDDGIDAPGLAVMAEVAAQVAETVWVVAPAQDQSGVSHAISLHAPLRVHQRAERIFAISGTPGDCVAMGARHLMGDASPDLVLSGVNRGANLGRETVFSGTVGAAMTALLLGMPAMALSQAFTKGNPIKWDTAATLAPDVIRRFVDTGWARECCLNINFPDVAADQAVGVELTRQGAGSIDDVGVVTMQDPRDISAHWLQLRRSSRDAEAGSETAAIRAGKVSVTPLQFERTNREVLAALQAGAATIG</sequence>
<dbReference type="PANTHER" id="PTHR30457:SF12">
    <property type="entry name" value="5'_3'-NUCLEOTIDASE SURE"/>
    <property type="match status" value="1"/>
</dbReference>
<dbReference type="RefSeq" id="WP_229813624.1">
    <property type="nucleotide sequence ID" value="NZ_BMZA01000001.1"/>
</dbReference>
<dbReference type="InterPro" id="IPR002828">
    <property type="entry name" value="SurE-like_Pase/nucleotidase"/>
</dbReference>
<dbReference type="SUPFAM" id="SSF64167">
    <property type="entry name" value="SurE-like"/>
    <property type="match status" value="1"/>
</dbReference>
<proteinExistence type="inferred from homology"/>
<organism evidence="9 10">
    <name type="scientific">Novosphingobium colocasiae</name>
    <dbReference type="NCBI Taxonomy" id="1256513"/>
    <lineage>
        <taxon>Bacteria</taxon>
        <taxon>Pseudomonadati</taxon>
        <taxon>Pseudomonadota</taxon>
        <taxon>Alphaproteobacteria</taxon>
        <taxon>Sphingomonadales</taxon>
        <taxon>Sphingomonadaceae</taxon>
        <taxon>Novosphingobium</taxon>
    </lineage>
</organism>
<feature type="binding site" evidence="7">
    <location>
        <position position="14"/>
    </location>
    <ligand>
        <name>a divalent metal cation</name>
        <dbReference type="ChEBI" id="CHEBI:60240"/>
    </ligand>
</feature>
<evidence type="ECO:0000256" key="4">
    <source>
        <dbReference type="ARBA" id="ARBA00022723"/>
    </source>
</evidence>
<comment type="caution">
    <text evidence="9">The sequence shown here is derived from an EMBL/GenBank/DDBJ whole genome shotgun (WGS) entry which is preliminary data.</text>
</comment>